<proteinExistence type="predicted"/>
<feature type="region of interest" description="Disordered" evidence="1">
    <location>
        <begin position="519"/>
        <end position="552"/>
    </location>
</feature>
<dbReference type="EMBL" id="JACORU010000016">
    <property type="protein sequence ID" value="MBC5768306.1"/>
    <property type="molecule type" value="Genomic_DNA"/>
</dbReference>
<dbReference type="AlphaFoldDB" id="A0A923S599"/>
<reference evidence="2" key="1">
    <citation type="submission" date="2020-08" db="EMBL/GenBank/DDBJ databases">
        <title>Ramlibacter sp. GTP1 16S ribosomal RNA gene genome sequencing and assembly.</title>
        <authorList>
            <person name="Kang M."/>
        </authorList>
    </citation>
    <scope>NUCLEOTIDE SEQUENCE</scope>
    <source>
        <strain evidence="2">GTP1</strain>
    </source>
</reference>
<evidence type="ECO:0000313" key="2">
    <source>
        <dbReference type="EMBL" id="MBC5768306.1"/>
    </source>
</evidence>
<dbReference type="Proteomes" id="UP000596827">
    <property type="component" value="Unassembled WGS sequence"/>
</dbReference>
<organism evidence="2 3">
    <name type="scientific">Ramlibacter albus</name>
    <dbReference type="NCBI Taxonomy" id="2079448"/>
    <lineage>
        <taxon>Bacteria</taxon>
        <taxon>Pseudomonadati</taxon>
        <taxon>Pseudomonadota</taxon>
        <taxon>Betaproteobacteria</taxon>
        <taxon>Burkholderiales</taxon>
        <taxon>Comamonadaceae</taxon>
        <taxon>Ramlibacter</taxon>
    </lineage>
</organism>
<keyword evidence="3" id="KW-1185">Reference proteome</keyword>
<protein>
    <submittedName>
        <fullName evidence="2">Uncharacterized protein</fullName>
    </submittedName>
</protein>
<sequence>MFDQNTRAEPKHRYQASWMTEPAAQFEPLVTRWLHDLDRSQIMGGPTTSTRKALTQEFLAGMYVYDLILKQYRTELRELGIGGGNLSMMELNFAIAEIDARINKYQQLYRAKWNKACELGTEYANLQNFTQEVMRALKPAALKRALIRRKRRLVEYWIHGAYNFDQEINPNIDLQLQFLANSIPEQVQLILEVMTKDAAKLMNLPDPTKKFNVETGSGFETSSSVEWTNEDFQRTVKCEASASYGVRASAKGEWEFTGLKAQLEASAFAGANVEAELEASIGREGVSVQAKVLAEIGVKLKFDASMEVLGVFTASLGGEAFAGAMAQAEIEITATRTDGLKVKLEAEAFAGIKCEGTASFEFKFQGLSILKGSATGKLALGAGIAGKLEFECSPMGATSFSIGGDVTLGIGGGFELEFEYNSDNFRIAAGIAFYKAYLYLLKDELESYAYSEYFQGMEVNVERLKKALEYLKKCELIAEEEYNAAANANVRLMVFKNLADSRWRRRDLPMIRPKALSTETVQTGLSTPTRRRSNAVTSRPPSLTRQTGTRAL</sequence>
<comment type="caution">
    <text evidence="2">The sequence shown here is derived from an EMBL/GenBank/DDBJ whole genome shotgun (WGS) entry which is preliminary data.</text>
</comment>
<dbReference type="RefSeq" id="WP_187084927.1">
    <property type="nucleotide sequence ID" value="NZ_JACORU010000016.1"/>
</dbReference>
<accession>A0A923S599</accession>
<evidence type="ECO:0000256" key="1">
    <source>
        <dbReference type="SAM" id="MobiDB-lite"/>
    </source>
</evidence>
<name>A0A923S599_9BURK</name>
<evidence type="ECO:0000313" key="3">
    <source>
        <dbReference type="Proteomes" id="UP000596827"/>
    </source>
</evidence>
<gene>
    <name evidence="2" type="ORF">H8R02_27850</name>
</gene>